<evidence type="ECO:0000313" key="3">
    <source>
        <dbReference type="EMBL" id="SHL37509.1"/>
    </source>
</evidence>
<dbReference type="EMBL" id="FRBX01000001">
    <property type="protein sequence ID" value="SHL37509.1"/>
    <property type="molecule type" value="Genomic_DNA"/>
</dbReference>
<dbReference type="Gene3D" id="2.60.120.260">
    <property type="entry name" value="Galactose-binding domain-like"/>
    <property type="match status" value="1"/>
</dbReference>
<accession>A0AB36P263</accession>
<evidence type="ECO:0000313" key="4">
    <source>
        <dbReference type="Proteomes" id="UP000184216"/>
    </source>
</evidence>
<dbReference type="PROSITE" id="PS51257">
    <property type="entry name" value="PROKAR_LIPOPROTEIN"/>
    <property type="match status" value="1"/>
</dbReference>
<organism evidence="2 5">
    <name type="scientific">Flavobacterium pectinovorum</name>
    <dbReference type="NCBI Taxonomy" id="29533"/>
    <lineage>
        <taxon>Bacteria</taxon>
        <taxon>Pseudomonadati</taxon>
        <taxon>Bacteroidota</taxon>
        <taxon>Flavobacteriia</taxon>
        <taxon>Flavobacteriales</taxon>
        <taxon>Flavobacteriaceae</taxon>
        <taxon>Flavobacterium</taxon>
    </lineage>
</organism>
<keyword evidence="4" id="KW-1185">Reference proteome</keyword>
<evidence type="ECO:0000313" key="2">
    <source>
        <dbReference type="EMBL" id="OXB04877.1"/>
    </source>
</evidence>
<dbReference type="Gene3D" id="2.60.120.430">
    <property type="entry name" value="Galactose-binding lectin"/>
    <property type="match status" value="1"/>
</dbReference>
<dbReference type="InterPro" id="IPR008979">
    <property type="entry name" value="Galactose-bd-like_sf"/>
</dbReference>
<evidence type="ECO:0008006" key="6">
    <source>
        <dbReference type="Google" id="ProtNLM"/>
    </source>
</evidence>
<keyword evidence="1" id="KW-0732">Signal</keyword>
<dbReference type="RefSeq" id="WP_073393451.1">
    <property type="nucleotide sequence ID" value="NZ_FRBX01000001.1"/>
</dbReference>
<proteinExistence type="predicted"/>
<name>A0AB36P263_9FLAO</name>
<evidence type="ECO:0000256" key="1">
    <source>
        <dbReference type="SAM" id="SignalP"/>
    </source>
</evidence>
<dbReference type="EMBL" id="MUHB01000008">
    <property type="protein sequence ID" value="OXB04877.1"/>
    <property type="molecule type" value="Genomic_DNA"/>
</dbReference>
<evidence type="ECO:0000313" key="5">
    <source>
        <dbReference type="Proteomes" id="UP000198431"/>
    </source>
</evidence>
<feature type="signal peptide" evidence="1">
    <location>
        <begin position="1"/>
        <end position="21"/>
    </location>
</feature>
<feature type="chain" id="PRO_5044225743" description="PKD domain-containing protein" evidence="1">
    <location>
        <begin position="22"/>
        <end position="539"/>
    </location>
</feature>
<dbReference type="Proteomes" id="UP000198431">
    <property type="component" value="Unassembled WGS sequence"/>
</dbReference>
<reference evidence="2 5" key="1">
    <citation type="submission" date="2016-11" db="EMBL/GenBank/DDBJ databases">
        <title>Whole genomes of Flavobacteriaceae.</title>
        <authorList>
            <person name="Stine C."/>
            <person name="Li C."/>
            <person name="Tadesse D."/>
        </authorList>
    </citation>
    <scope>NUCLEOTIDE SEQUENCE [LARGE SCALE GENOMIC DNA]</scope>
    <source>
        <strain evidence="2 5">ATCC 19366</strain>
    </source>
</reference>
<sequence length="539" mass="58517">MKKLHSIISLFVLAVFFSCSSDNSDIDLDGLEAPTNVSALTTVTQDNTGKVTFVPKGEGVTQYKISFGDGSADSDYIGAGSTVAHVYKEGVYKSKITAMGLNGKTTEVEKEVVVSFKAPENLVVEITNDLTVSKKVTVKATADFALFYDVYFGETGKPDPISANNGESVSYTYQNPGVYTIRVVSKSAAIKTTEYTEQFEAILILAPTSAAPTPTRSAANVISLFSDAYTNVPMSTWRTSWSDAVLDDISIAENAVKKYSNLNFVGAEPTATIDASAMTYLHIDVWSLDFSEFRIKLVDFGANGVYETGGDNVEHEIKITAPEQGKWVSLDIPLSDFTGLTTRAHIAQLIFSGNPSGSHTVYIDNFYFYKEPAEAIKLPLDFESSTLTYTWGGFGNVDASVITNPNKTGTNVSDKVLKLDKKSGAETWGGASLNLENTLDYTKGTTVKINVWSPRVGTDILYKMELSTSPKDGNGNPTVFIEVKVKTTVANAWQELTFDLTTAPGFSTGIKYDRVILFPDFGKTGAGETFYFDDIKQSN</sequence>
<comment type="caution">
    <text evidence="2">The sequence shown here is derived from an EMBL/GenBank/DDBJ whole genome shotgun (WGS) entry which is preliminary data.</text>
</comment>
<dbReference type="AlphaFoldDB" id="A0AB36P263"/>
<gene>
    <name evidence="2" type="ORF">B0A72_10375</name>
    <name evidence="3" type="ORF">SAMN05444387_0441</name>
</gene>
<dbReference type="SUPFAM" id="SSF49785">
    <property type="entry name" value="Galactose-binding domain-like"/>
    <property type="match status" value="1"/>
</dbReference>
<reference evidence="3 4" key="2">
    <citation type="submission" date="2016-11" db="EMBL/GenBank/DDBJ databases">
        <authorList>
            <person name="Varghese N."/>
            <person name="Submissions S."/>
        </authorList>
    </citation>
    <scope>NUCLEOTIDE SEQUENCE [LARGE SCALE GENOMIC DNA]</scope>
    <source>
        <strain evidence="3 4">DSM 6368</strain>
    </source>
</reference>
<protein>
    <recommendedName>
        <fullName evidence="6">PKD domain-containing protein</fullName>
    </recommendedName>
</protein>
<dbReference type="Proteomes" id="UP000184216">
    <property type="component" value="Unassembled WGS sequence"/>
</dbReference>